<feature type="compositionally biased region" description="Low complexity" evidence="4">
    <location>
        <begin position="449"/>
        <end position="468"/>
    </location>
</feature>
<dbReference type="Gene3D" id="2.60.40.10">
    <property type="entry name" value="Immunoglobulins"/>
    <property type="match status" value="1"/>
</dbReference>
<dbReference type="WBParaSite" id="Pan_g20525.t1">
    <property type="protein sequence ID" value="Pan_g20525.t1"/>
    <property type="gene ID" value="Pan_g20525"/>
</dbReference>
<sequence length="850" mass="92840">MATGGPPEAATNGTPSWFTTNVYPVIEEPLNRCQEYSRSTILESIQWLRWWCHCPPKPLKLKPHTYIQTVATEAAKITDHVVPTKGAVKNLTDKLLGPDLSDGDAIGRNLTLAALKIVVVTLVVVLISYFVFGVRRMISRYRHTVQLDNFTTAADQIVDPMDLPIYEPRKENDHFNERRATKRIAGPAKTSFVQPPPDTIATGGLVPRPVSSMNKQQPPSENLLTLSCEEIVPPPEEKLKPVPPPATSSNSFSLSAVTSFFSTKSKPATTPTSNFTTAPGTTPMTTSNMSFKSAPSGSETSTIGTKDSISSTQVTVSTITPSTSQASTASTQAATTKPAQSPMVEKPSPDEAQSKKDKKKLKKKKRKSKKGSEKDEVAVTLIPSPKGKSNSRQSTSSPRTSLVVPPKRAQSPCRTPMAVPTKPPSIIADPTKMASPVSNEEKLVSFDPKNAATAKAGAKGGSDSANNSVRAVSAPKVASDDTSKSFADAKSANDKLDISTKKLPETIQECPTQQATDPTQSPSSSNREVPPTPVSSSEDNFKKPTSPLPKQTILNENEPPSDQHPLVPATPHASFANRKEAAKDATSSKNNGNELLSRAAEMLSNEHKTTRPAASGSDEPTELKWKGELRSNEQFSDSKPGTPPKTPQEMDDKTASRRGAGRDDTVSVSSNQSCDSFSSTVICTCEDCNKHRDEEENENEGRMAAGRSACEAEEFLSAQQDRFIQMQERIRQNTTALGILQMYPRGSTAAGCPECQTRRLHPITFRWYDDEPQSVFLTGSFVGWQSKIPMHRLIERRDGNARSRGFCLELRLPRGHHEYKFIVDKRWAVDEKRQPTIKTREGHMHHVIHV</sequence>
<evidence type="ECO:0000313" key="7">
    <source>
        <dbReference type="Proteomes" id="UP000492821"/>
    </source>
</evidence>
<dbReference type="PANTHER" id="PTHR10343:SF84">
    <property type="entry name" value="5'-AMP-ACTIVATED PROTEIN KINASE SUBUNIT BETA-1"/>
    <property type="match status" value="1"/>
</dbReference>
<dbReference type="GO" id="GO:0031588">
    <property type="term" value="C:nucleotide-activated protein kinase complex"/>
    <property type="evidence" value="ECO:0007669"/>
    <property type="project" value="TreeGrafter"/>
</dbReference>
<dbReference type="CDD" id="cd02859">
    <property type="entry name" value="E_set_AMPKbeta_like_N"/>
    <property type="match status" value="1"/>
</dbReference>
<protein>
    <recommendedName>
        <fullName evidence="3">5'-AMP-activated protein kinase subunit beta-1</fullName>
    </recommendedName>
</protein>
<dbReference type="GO" id="GO:0005634">
    <property type="term" value="C:nucleus"/>
    <property type="evidence" value="ECO:0007669"/>
    <property type="project" value="TreeGrafter"/>
</dbReference>
<name>A0A7E4VHE0_PANRE</name>
<feature type="compositionally biased region" description="Polar residues" evidence="4">
    <location>
        <begin position="287"/>
        <end position="307"/>
    </location>
</feature>
<dbReference type="GO" id="GO:0007165">
    <property type="term" value="P:signal transduction"/>
    <property type="evidence" value="ECO:0007669"/>
    <property type="project" value="TreeGrafter"/>
</dbReference>
<dbReference type="PANTHER" id="PTHR10343">
    <property type="entry name" value="5'-AMP-ACTIVATED PROTEIN KINASE , BETA SUBUNIT"/>
    <property type="match status" value="1"/>
</dbReference>
<evidence type="ECO:0000256" key="1">
    <source>
        <dbReference type="ARBA" id="ARBA00010926"/>
    </source>
</evidence>
<feature type="compositionally biased region" description="Polar residues" evidence="4">
    <location>
        <begin position="548"/>
        <end position="560"/>
    </location>
</feature>
<feature type="compositionally biased region" description="Low complexity" evidence="4">
    <location>
        <begin position="308"/>
        <end position="342"/>
    </location>
</feature>
<evidence type="ECO:0000256" key="4">
    <source>
        <dbReference type="SAM" id="MobiDB-lite"/>
    </source>
</evidence>
<comment type="function">
    <text evidence="2">Non-catalytic subunit of AMP-activated protein kinase (AMPK), an energy sensor protein kinase that plays a key role in regulating cellular energy metabolism. In response to reduction of intracellular ATP levels, AMPK activates energy-producing pathways and inhibits energy-consuming processes: inhibits protein, carbohydrate and lipid biosynthesis, as well as cell growth and proliferation. AMPK acts via direct phosphorylation of metabolic enzymes, and by longer-term effects via phosphorylation of transcription regulators. Also acts as a regulator of cellular polarity by remodeling the actin cytoskeleton; probably by indirectly activating myosin. Beta non-catalytic subunit acts as a scaffold on which the AMPK complex assembles, via its C-terminus that bridges alpha (PRKAA1 or PRKAA2) and gamma subunits (PRKAG1, PRKAG2 or PRKAG3).</text>
</comment>
<feature type="compositionally biased region" description="Basic residues" evidence="4">
    <location>
        <begin position="356"/>
        <end position="369"/>
    </location>
</feature>
<feature type="compositionally biased region" description="Basic and acidic residues" evidence="4">
    <location>
        <begin position="491"/>
        <end position="504"/>
    </location>
</feature>
<comment type="similarity">
    <text evidence="1">Belongs to the 5'-AMP-activated protein kinase beta subunit family.</text>
</comment>
<proteinExistence type="inferred from homology"/>
<organism evidence="7 8">
    <name type="scientific">Panagrellus redivivus</name>
    <name type="common">Microworm</name>
    <dbReference type="NCBI Taxonomy" id="6233"/>
    <lineage>
        <taxon>Eukaryota</taxon>
        <taxon>Metazoa</taxon>
        <taxon>Ecdysozoa</taxon>
        <taxon>Nematoda</taxon>
        <taxon>Chromadorea</taxon>
        <taxon>Rhabditida</taxon>
        <taxon>Tylenchina</taxon>
        <taxon>Panagrolaimomorpha</taxon>
        <taxon>Panagrolaimoidea</taxon>
        <taxon>Panagrolaimidae</taxon>
        <taxon>Panagrellus</taxon>
    </lineage>
</organism>
<feature type="compositionally biased region" description="Polar residues" evidence="4">
    <location>
        <begin position="509"/>
        <end position="527"/>
    </location>
</feature>
<evidence type="ECO:0000256" key="2">
    <source>
        <dbReference type="ARBA" id="ARBA00025180"/>
    </source>
</evidence>
<evidence type="ECO:0000256" key="3">
    <source>
        <dbReference type="ARBA" id="ARBA00040010"/>
    </source>
</evidence>
<feature type="compositionally biased region" description="Basic and acidic residues" evidence="4">
    <location>
        <begin position="621"/>
        <end position="631"/>
    </location>
</feature>
<dbReference type="Proteomes" id="UP000492821">
    <property type="component" value="Unassembled WGS sequence"/>
</dbReference>
<dbReference type="SUPFAM" id="SSF81296">
    <property type="entry name" value="E set domains"/>
    <property type="match status" value="1"/>
</dbReference>
<dbReference type="InterPro" id="IPR032640">
    <property type="entry name" value="AMPK1_CBM"/>
</dbReference>
<feature type="region of interest" description="Disordered" evidence="4">
    <location>
        <begin position="262"/>
        <end position="674"/>
    </location>
</feature>
<reference evidence="7" key="1">
    <citation type="journal article" date="2013" name="Genetics">
        <title>The draft genome and transcriptome of Panagrellus redivivus are shaped by the harsh demands of a free-living lifestyle.</title>
        <authorList>
            <person name="Srinivasan J."/>
            <person name="Dillman A.R."/>
            <person name="Macchietto M.G."/>
            <person name="Heikkinen L."/>
            <person name="Lakso M."/>
            <person name="Fracchia K.M."/>
            <person name="Antoshechkin I."/>
            <person name="Mortazavi A."/>
            <person name="Wong G."/>
            <person name="Sternberg P.W."/>
        </authorList>
    </citation>
    <scope>NUCLEOTIDE SEQUENCE [LARGE SCALE GENOMIC DNA]</scope>
    <source>
        <strain evidence="7">MT8872</strain>
    </source>
</reference>
<evidence type="ECO:0000256" key="5">
    <source>
        <dbReference type="SAM" id="Phobius"/>
    </source>
</evidence>
<keyword evidence="5" id="KW-0812">Transmembrane</keyword>
<accession>A0A7E4VHE0</accession>
<feature type="compositionally biased region" description="Polar residues" evidence="4">
    <location>
        <begin position="585"/>
        <end position="594"/>
    </location>
</feature>
<dbReference type="InterPro" id="IPR014756">
    <property type="entry name" value="Ig_E-set"/>
</dbReference>
<feature type="domain" description="AMP-activated protein kinase glycogen-binding" evidence="6">
    <location>
        <begin position="762"/>
        <end position="850"/>
    </location>
</feature>
<keyword evidence="5" id="KW-1133">Transmembrane helix</keyword>
<dbReference type="Pfam" id="PF16561">
    <property type="entry name" value="AMPK1_CBM"/>
    <property type="match status" value="1"/>
</dbReference>
<evidence type="ECO:0000259" key="6">
    <source>
        <dbReference type="Pfam" id="PF16561"/>
    </source>
</evidence>
<dbReference type="GO" id="GO:0019901">
    <property type="term" value="F:protein kinase binding"/>
    <property type="evidence" value="ECO:0007669"/>
    <property type="project" value="TreeGrafter"/>
</dbReference>
<keyword evidence="7" id="KW-1185">Reference proteome</keyword>
<feature type="compositionally biased region" description="Basic and acidic residues" evidence="4">
    <location>
        <begin position="648"/>
        <end position="665"/>
    </location>
</feature>
<dbReference type="InterPro" id="IPR013783">
    <property type="entry name" value="Ig-like_fold"/>
</dbReference>
<feature type="transmembrane region" description="Helical" evidence="5">
    <location>
        <begin position="110"/>
        <end position="132"/>
    </location>
</feature>
<feature type="compositionally biased region" description="Low complexity" evidence="4">
    <location>
        <begin position="262"/>
        <end position="286"/>
    </location>
</feature>
<dbReference type="AlphaFoldDB" id="A0A7E4VHE0"/>
<keyword evidence="5" id="KW-0472">Membrane</keyword>
<dbReference type="InterPro" id="IPR050827">
    <property type="entry name" value="CRP1_MDG1_kinase"/>
</dbReference>
<feature type="compositionally biased region" description="Polar residues" evidence="4">
    <location>
        <begin position="387"/>
        <end position="400"/>
    </location>
</feature>
<dbReference type="GO" id="GO:0005737">
    <property type="term" value="C:cytoplasm"/>
    <property type="evidence" value="ECO:0007669"/>
    <property type="project" value="TreeGrafter"/>
</dbReference>
<evidence type="ECO:0000313" key="8">
    <source>
        <dbReference type="WBParaSite" id="Pan_g20525.t1"/>
    </source>
</evidence>
<reference evidence="8" key="2">
    <citation type="submission" date="2020-10" db="UniProtKB">
        <authorList>
            <consortium name="WormBaseParasite"/>
        </authorList>
    </citation>
    <scope>IDENTIFICATION</scope>
</reference>